<name>A0A1B6DJI3_9HEMI</name>
<feature type="region of interest" description="Disordered" evidence="2">
    <location>
        <begin position="237"/>
        <end position="418"/>
    </location>
</feature>
<sequence length="627" mass="68944">MPNNVINHNTLLENNNTAPYSNPELDMISKDIEELVHEKQMLEGEILQKEADIKIKNGEVKSLQGELDTLAATLKQLETQKGEAQKRLNDLKNQTAIIESELSDVKLELEDEQKKVDNLMRQAEEQETSLKEQEEELASKKQELEGLKEEETRLERQQEEFRERLDTLSKNLQDSQLQISQVKASISQVQEQQRQMNDAIALAEDAISSGDASSVPDTCLNLQPEFREPSYTRHISDQLQAESSNDPFSSLNGPADSGGESFVHNNAFSNDPFQNGKTNTEPDPFASANHFSAGFTSKPNDAFSSDPFNSFGNTGKSDPFDPFPDGSNRSITKSPDDMAGKDPFGCDPFASLHPPTSGGPPPRPESPSPALPPKKSKQPPPRPAPPKAILQSTSPSPDPFSNPVSQTDPFSMENDPFTNTASSGGFADFSNFNSKCSYVSPPVTHSLHCLVTLSQSEAGANLLIHFPQYFWSSLQKQFSDTTGPGKAPPAVPTVKLDFTEDPFRDYRYEDPFNISFDDAPAVRKPPEGSSKLDPFGMEVISPPSKKESGKSSPASGKVTPVHSNGKSTPSPLPSEDQQLAWAAKESLRLEEERRKAAEQEQIDLERALTLSKKEGKKRTGAFARILS</sequence>
<feature type="region of interest" description="Disordered" evidence="2">
    <location>
        <begin position="517"/>
        <end position="580"/>
    </location>
</feature>
<dbReference type="SUPFAM" id="SSF57997">
    <property type="entry name" value="Tropomyosin"/>
    <property type="match status" value="1"/>
</dbReference>
<organism evidence="3">
    <name type="scientific">Clastoptera arizonana</name>
    <name type="common">Arizona spittle bug</name>
    <dbReference type="NCBI Taxonomy" id="38151"/>
    <lineage>
        <taxon>Eukaryota</taxon>
        <taxon>Metazoa</taxon>
        <taxon>Ecdysozoa</taxon>
        <taxon>Arthropoda</taxon>
        <taxon>Hexapoda</taxon>
        <taxon>Insecta</taxon>
        <taxon>Pterygota</taxon>
        <taxon>Neoptera</taxon>
        <taxon>Paraneoptera</taxon>
        <taxon>Hemiptera</taxon>
        <taxon>Auchenorrhyncha</taxon>
        <taxon>Cercopoidea</taxon>
        <taxon>Clastopteridae</taxon>
        <taxon>Clastoptera</taxon>
    </lineage>
</organism>
<feature type="region of interest" description="Disordered" evidence="2">
    <location>
        <begin position="123"/>
        <end position="153"/>
    </location>
</feature>
<proteinExistence type="predicted"/>
<dbReference type="PANTHER" id="PTHR23159:SF31">
    <property type="entry name" value="CENTROSOME-ASSOCIATED PROTEIN CEP250 ISOFORM X1"/>
    <property type="match status" value="1"/>
</dbReference>
<protein>
    <recommendedName>
        <fullName evidence="4">EH domain-containing protein</fullName>
    </recommendedName>
</protein>
<evidence type="ECO:0008006" key="4">
    <source>
        <dbReference type="Google" id="ProtNLM"/>
    </source>
</evidence>
<dbReference type="AlphaFoldDB" id="A0A1B6DJI3"/>
<dbReference type="Gene3D" id="1.10.287.1490">
    <property type="match status" value="1"/>
</dbReference>
<dbReference type="PANTHER" id="PTHR23159">
    <property type="entry name" value="CENTROSOMAL PROTEIN 2"/>
    <property type="match status" value="1"/>
</dbReference>
<feature type="coiled-coil region" evidence="1">
    <location>
        <begin position="580"/>
        <end position="614"/>
    </location>
</feature>
<feature type="compositionally biased region" description="Polar residues" evidence="2">
    <location>
        <begin position="263"/>
        <end position="281"/>
    </location>
</feature>
<feature type="compositionally biased region" description="Polar residues" evidence="2">
    <location>
        <begin position="294"/>
        <end position="316"/>
    </location>
</feature>
<dbReference type="InterPro" id="IPR003903">
    <property type="entry name" value="UIM_dom"/>
</dbReference>
<gene>
    <name evidence="3" type="ORF">g.42418</name>
</gene>
<accession>A0A1B6DJI3</accession>
<feature type="compositionally biased region" description="Pro residues" evidence="2">
    <location>
        <begin position="357"/>
        <end position="386"/>
    </location>
</feature>
<evidence type="ECO:0000313" key="3">
    <source>
        <dbReference type="EMBL" id="JAS25864.1"/>
    </source>
</evidence>
<keyword evidence="1" id="KW-0175">Coiled coil</keyword>
<reference evidence="3" key="1">
    <citation type="submission" date="2015-12" db="EMBL/GenBank/DDBJ databases">
        <title>De novo transcriptome assembly of four potential Pierce s Disease insect vectors from Arizona vineyards.</title>
        <authorList>
            <person name="Tassone E.E."/>
        </authorList>
    </citation>
    <scope>NUCLEOTIDE SEQUENCE</scope>
</reference>
<feature type="compositionally biased region" description="Polar residues" evidence="2">
    <location>
        <begin position="237"/>
        <end position="252"/>
    </location>
</feature>
<evidence type="ECO:0000256" key="2">
    <source>
        <dbReference type="SAM" id="MobiDB-lite"/>
    </source>
</evidence>
<dbReference type="EMBL" id="GEDC01011434">
    <property type="protein sequence ID" value="JAS25864.1"/>
    <property type="molecule type" value="Transcribed_RNA"/>
</dbReference>
<dbReference type="SMART" id="SM00726">
    <property type="entry name" value="UIM"/>
    <property type="match status" value="2"/>
</dbReference>
<evidence type="ECO:0000256" key="1">
    <source>
        <dbReference type="SAM" id="Coils"/>
    </source>
</evidence>